<evidence type="ECO:0000313" key="2">
    <source>
        <dbReference type="EMBL" id="MST68299.1"/>
    </source>
</evidence>
<sequence>MRKLPLNKKGSYLVEGALCLPLFIVFVVVLLSVILMYAAIENGYYCTADEMRRAMIEVPAIKTALPAGTRARKRISEYSHLVSSCNLAEVRTGAVNGPVDKAIKLSIQVHLKADNPMNLMAEGDYRVSVMGRAYEGKERRVSPASAAHMQNRSAEGVYVFPKMGEKYHKRGCTFLKTNTLSFALTPSIRKKYKKCPVCRSGKSANGTMVYVFPEYGESFHLQDCNVLQRKFTEIERETALERGYSPCGKCGG</sequence>
<keyword evidence="1" id="KW-1133">Transmembrane helix</keyword>
<name>A0A6A8M7M9_9FIRM</name>
<keyword evidence="1" id="KW-0812">Transmembrane</keyword>
<keyword evidence="1" id="KW-0472">Membrane</keyword>
<evidence type="ECO:0000256" key="1">
    <source>
        <dbReference type="SAM" id="Phobius"/>
    </source>
</evidence>
<gene>
    <name evidence="2" type="ORF">FYJ66_01570</name>
</gene>
<dbReference type="EMBL" id="VUNB01000001">
    <property type="protein sequence ID" value="MST68299.1"/>
    <property type="molecule type" value="Genomic_DNA"/>
</dbReference>
<reference evidence="2" key="1">
    <citation type="submission" date="2019-09" db="EMBL/GenBank/DDBJ databases">
        <title>In-depth cultivation of the pig gut microbiome towards novel bacterial diversity and tailored functional studies.</title>
        <authorList>
            <person name="Wylensek D."/>
            <person name="Hitch T.C.A."/>
            <person name="Clavel T."/>
        </authorList>
    </citation>
    <scope>NUCLEOTIDE SEQUENCE</scope>
    <source>
        <strain evidence="2">RF-744-FAT-WT-3</strain>
    </source>
</reference>
<proteinExistence type="predicted"/>
<organism evidence="2">
    <name type="scientific">Baileyella intestinalis</name>
    <dbReference type="NCBI Taxonomy" id="2606709"/>
    <lineage>
        <taxon>Bacteria</taxon>
        <taxon>Bacillati</taxon>
        <taxon>Bacillota</taxon>
        <taxon>Clostridia</taxon>
        <taxon>Peptostreptococcales</taxon>
        <taxon>Anaerovoracaceae</taxon>
        <taxon>Baileyella</taxon>
    </lineage>
</organism>
<comment type="caution">
    <text evidence="2">The sequence shown here is derived from an EMBL/GenBank/DDBJ whole genome shotgun (WGS) entry which is preliminary data.</text>
</comment>
<feature type="transmembrane region" description="Helical" evidence="1">
    <location>
        <begin position="12"/>
        <end position="40"/>
    </location>
</feature>
<accession>A0A6A8M7M9</accession>
<protein>
    <submittedName>
        <fullName evidence="2">Uncharacterized protein</fullName>
    </submittedName>
</protein>
<dbReference type="RefSeq" id="WP_154571765.1">
    <property type="nucleotide sequence ID" value="NZ_VUNB01000001.1"/>
</dbReference>
<dbReference type="AlphaFoldDB" id="A0A6A8M7M9"/>